<keyword evidence="3 4" id="KW-0862">Zinc</keyword>
<sequence length="302" mass="32073">MSAVTILDGGMGRELERRGAPFQQPEWSALAMMEAPEVVTAVHTAFIEAGARLITTNSYALVPFHIGEQRFTTECAHLARAAVNAARQAADSSEHEVAVAGSIPPLFGSYRPDLFDANLAGTIARPLISALSDSVDLWINETVSSIEEGLFVKALVDELDKPPRPYWVSFTLEDSHPVDQPMLRSGEPVADAVIALANAGVDAILFNCCQPEVIADAIRTAATALKAIDKPIQLGAYANAFAPAPQALDANNDLNAMRADITPEAHLAWVREWQQLGATLIGGCCGIGPEHIAAIAKDQAAS</sequence>
<gene>
    <name evidence="6" type="ORF">EOE65_13645</name>
</gene>
<evidence type="ECO:0000256" key="4">
    <source>
        <dbReference type="PROSITE-ProRule" id="PRU00333"/>
    </source>
</evidence>
<dbReference type="Pfam" id="PF02574">
    <property type="entry name" value="S-methyl_trans"/>
    <property type="match status" value="1"/>
</dbReference>
<dbReference type="PIRSF" id="PIRSF037505">
    <property type="entry name" value="Betaine_HMT"/>
    <property type="match status" value="1"/>
</dbReference>
<dbReference type="RefSeq" id="WP_127694873.1">
    <property type="nucleotide sequence ID" value="NZ_SACQ01000006.1"/>
</dbReference>
<accession>A0A437Q6F3</accession>
<dbReference type="GO" id="GO:0009086">
    <property type="term" value="P:methionine biosynthetic process"/>
    <property type="evidence" value="ECO:0007669"/>
    <property type="project" value="InterPro"/>
</dbReference>
<dbReference type="PANTHER" id="PTHR11103:SF18">
    <property type="entry name" value="SLR1189 PROTEIN"/>
    <property type="match status" value="1"/>
</dbReference>
<feature type="domain" description="Hcy-binding" evidence="5">
    <location>
        <begin position="1"/>
        <end position="299"/>
    </location>
</feature>
<dbReference type="GO" id="GO:0008270">
    <property type="term" value="F:zinc ion binding"/>
    <property type="evidence" value="ECO:0007669"/>
    <property type="project" value="InterPro"/>
</dbReference>
<dbReference type="Proteomes" id="UP000282818">
    <property type="component" value="Unassembled WGS sequence"/>
</dbReference>
<dbReference type="GO" id="GO:0008168">
    <property type="term" value="F:methyltransferase activity"/>
    <property type="evidence" value="ECO:0007669"/>
    <property type="project" value="UniProtKB-UniRule"/>
</dbReference>
<feature type="binding site" evidence="3 4">
    <location>
        <position position="208"/>
    </location>
    <ligand>
        <name>Zn(2+)</name>
        <dbReference type="ChEBI" id="CHEBI:29105"/>
    </ligand>
</feature>
<comment type="cofactor">
    <cofactor evidence="3">
        <name>Zn(2+)</name>
        <dbReference type="ChEBI" id="CHEBI:29105"/>
    </cofactor>
    <text evidence="3">Binds 1 zinc ion per subunit.</text>
</comment>
<dbReference type="InterPro" id="IPR003726">
    <property type="entry name" value="HCY_dom"/>
</dbReference>
<dbReference type="Gene3D" id="3.20.20.330">
    <property type="entry name" value="Homocysteine-binding-like domain"/>
    <property type="match status" value="1"/>
</dbReference>
<keyword evidence="7" id="KW-1185">Reference proteome</keyword>
<keyword evidence="1 4" id="KW-0489">Methyltransferase</keyword>
<dbReference type="GO" id="GO:0032259">
    <property type="term" value="P:methylation"/>
    <property type="evidence" value="ECO:0007669"/>
    <property type="project" value="UniProtKB-KW"/>
</dbReference>
<protein>
    <submittedName>
        <fullName evidence="6">Homocysteine S-methyltransferase family protein</fullName>
    </submittedName>
</protein>
<keyword evidence="3 4" id="KW-0479">Metal-binding</keyword>
<proteinExistence type="predicted"/>
<feature type="binding site" evidence="3 4">
    <location>
        <position position="285"/>
    </location>
    <ligand>
        <name>Zn(2+)</name>
        <dbReference type="ChEBI" id="CHEBI:29105"/>
    </ligand>
</feature>
<comment type="caution">
    <text evidence="6">The sequence shown here is derived from an EMBL/GenBank/DDBJ whole genome shotgun (WGS) entry which is preliminary data.</text>
</comment>
<feature type="binding site" evidence="3 4">
    <location>
        <position position="284"/>
    </location>
    <ligand>
        <name>Zn(2+)</name>
        <dbReference type="ChEBI" id="CHEBI:29105"/>
    </ligand>
</feature>
<dbReference type="InterPro" id="IPR017226">
    <property type="entry name" value="BHMT-like"/>
</dbReference>
<dbReference type="PROSITE" id="PS50970">
    <property type="entry name" value="HCY"/>
    <property type="match status" value="1"/>
</dbReference>
<evidence type="ECO:0000256" key="3">
    <source>
        <dbReference type="PIRSR" id="PIRSR037505-2"/>
    </source>
</evidence>
<name>A0A437Q6F3_9GAMM</name>
<dbReference type="SUPFAM" id="SSF82282">
    <property type="entry name" value="Homocysteine S-methyltransferase"/>
    <property type="match status" value="1"/>
</dbReference>
<evidence type="ECO:0000256" key="1">
    <source>
        <dbReference type="ARBA" id="ARBA00022603"/>
    </source>
</evidence>
<evidence type="ECO:0000313" key="7">
    <source>
        <dbReference type="Proteomes" id="UP000282818"/>
    </source>
</evidence>
<reference evidence="6 7" key="1">
    <citation type="submission" date="2019-01" db="EMBL/GenBank/DDBJ databases">
        <authorList>
            <person name="Chen W.-M."/>
        </authorList>
    </citation>
    <scope>NUCLEOTIDE SEQUENCE [LARGE SCALE GENOMIC DNA]</scope>
    <source>
        <strain evidence="6 7">HPM-16</strain>
    </source>
</reference>
<organism evidence="6 7">
    <name type="scientific">Neptunomonas marina</name>
    <dbReference type="NCBI Taxonomy" id="1815562"/>
    <lineage>
        <taxon>Bacteria</taxon>
        <taxon>Pseudomonadati</taxon>
        <taxon>Pseudomonadota</taxon>
        <taxon>Gammaproteobacteria</taxon>
        <taxon>Oceanospirillales</taxon>
        <taxon>Oceanospirillaceae</taxon>
        <taxon>Neptunomonas</taxon>
    </lineage>
</organism>
<dbReference type="AlphaFoldDB" id="A0A437Q6F3"/>
<dbReference type="EMBL" id="SACQ01000006">
    <property type="protein sequence ID" value="RVU30088.1"/>
    <property type="molecule type" value="Genomic_DNA"/>
</dbReference>
<dbReference type="InterPro" id="IPR036589">
    <property type="entry name" value="HCY_dom_sf"/>
</dbReference>
<evidence type="ECO:0000256" key="2">
    <source>
        <dbReference type="ARBA" id="ARBA00022679"/>
    </source>
</evidence>
<keyword evidence="2 4" id="KW-0808">Transferase</keyword>
<evidence type="ECO:0000313" key="6">
    <source>
        <dbReference type="EMBL" id="RVU30088.1"/>
    </source>
</evidence>
<evidence type="ECO:0000259" key="5">
    <source>
        <dbReference type="PROSITE" id="PS50970"/>
    </source>
</evidence>
<dbReference type="PANTHER" id="PTHR11103">
    <property type="entry name" value="SLR1189 PROTEIN"/>
    <property type="match status" value="1"/>
</dbReference>